<name>A0A392T4F0_9FABA</name>
<organism evidence="1 2">
    <name type="scientific">Trifolium medium</name>
    <dbReference type="NCBI Taxonomy" id="97028"/>
    <lineage>
        <taxon>Eukaryota</taxon>
        <taxon>Viridiplantae</taxon>
        <taxon>Streptophyta</taxon>
        <taxon>Embryophyta</taxon>
        <taxon>Tracheophyta</taxon>
        <taxon>Spermatophyta</taxon>
        <taxon>Magnoliopsida</taxon>
        <taxon>eudicotyledons</taxon>
        <taxon>Gunneridae</taxon>
        <taxon>Pentapetalae</taxon>
        <taxon>rosids</taxon>
        <taxon>fabids</taxon>
        <taxon>Fabales</taxon>
        <taxon>Fabaceae</taxon>
        <taxon>Papilionoideae</taxon>
        <taxon>50 kb inversion clade</taxon>
        <taxon>NPAAA clade</taxon>
        <taxon>Hologalegina</taxon>
        <taxon>IRL clade</taxon>
        <taxon>Trifolieae</taxon>
        <taxon>Trifolium</taxon>
    </lineage>
</organism>
<dbReference type="AlphaFoldDB" id="A0A392T4F0"/>
<dbReference type="EMBL" id="LXQA010503894">
    <property type="protein sequence ID" value="MCI55929.1"/>
    <property type="molecule type" value="Genomic_DNA"/>
</dbReference>
<feature type="non-terminal residue" evidence="1">
    <location>
        <position position="53"/>
    </location>
</feature>
<sequence>MKRVNCCWFSLILKQHLQCCVCLLAVVITMQPVVKVAKSKHLRSKLLIAVASQ</sequence>
<comment type="caution">
    <text evidence="1">The sequence shown here is derived from an EMBL/GenBank/DDBJ whole genome shotgun (WGS) entry which is preliminary data.</text>
</comment>
<accession>A0A392T4F0</accession>
<proteinExistence type="predicted"/>
<evidence type="ECO:0000313" key="2">
    <source>
        <dbReference type="Proteomes" id="UP000265520"/>
    </source>
</evidence>
<protein>
    <submittedName>
        <fullName evidence="1">Uncharacterized protein</fullName>
    </submittedName>
</protein>
<dbReference type="Proteomes" id="UP000265520">
    <property type="component" value="Unassembled WGS sequence"/>
</dbReference>
<reference evidence="1 2" key="1">
    <citation type="journal article" date="2018" name="Front. Plant Sci.">
        <title>Red Clover (Trifolium pratense) and Zigzag Clover (T. medium) - A Picture of Genomic Similarities and Differences.</title>
        <authorList>
            <person name="Dluhosova J."/>
            <person name="Istvanek J."/>
            <person name="Nedelnik J."/>
            <person name="Repkova J."/>
        </authorList>
    </citation>
    <scope>NUCLEOTIDE SEQUENCE [LARGE SCALE GENOMIC DNA]</scope>
    <source>
        <strain evidence="2">cv. 10/8</strain>
        <tissue evidence="1">Leaf</tissue>
    </source>
</reference>
<keyword evidence="2" id="KW-1185">Reference proteome</keyword>
<evidence type="ECO:0000313" key="1">
    <source>
        <dbReference type="EMBL" id="MCI55929.1"/>
    </source>
</evidence>